<keyword evidence="4" id="KW-1185">Reference proteome</keyword>
<dbReference type="AlphaFoldDB" id="A0A1N5TZP0"/>
<evidence type="ECO:0000313" key="4">
    <source>
        <dbReference type="Proteomes" id="UP000187822"/>
    </source>
</evidence>
<dbReference type="Pfam" id="PF07726">
    <property type="entry name" value="AAA_3"/>
    <property type="match status" value="1"/>
</dbReference>
<dbReference type="Proteomes" id="UP000187822">
    <property type="component" value="Chromosome I"/>
</dbReference>
<dbReference type="InterPro" id="IPR027417">
    <property type="entry name" value="P-loop_NTPase"/>
</dbReference>
<dbReference type="GeneID" id="41588027"/>
<dbReference type="CDD" id="cd00009">
    <property type="entry name" value="AAA"/>
    <property type="match status" value="1"/>
</dbReference>
<organism evidence="2 5">
    <name type="scientific">Cuniculiplasma divulgatum</name>
    <dbReference type="NCBI Taxonomy" id="1673428"/>
    <lineage>
        <taxon>Archaea</taxon>
        <taxon>Methanobacteriati</taxon>
        <taxon>Thermoplasmatota</taxon>
        <taxon>Thermoplasmata</taxon>
        <taxon>Thermoplasmatales</taxon>
        <taxon>Cuniculiplasmataceae</taxon>
        <taxon>Cuniculiplasma</taxon>
    </lineage>
</organism>
<dbReference type="SUPFAM" id="SSF52540">
    <property type="entry name" value="P-loop containing nucleoside triphosphate hydrolases"/>
    <property type="match status" value="1"/>
</dbReference>
<dbReference type="GO" id="GO:0016887">
    <property type="term" value="F:ATP hydrolysis activity"/>
    <property type="evidence" value="ECO:0007669"/>
    <property type="project" value="InterPro"/>
</dbReference>
<dbReference type="SMART" id="SM00382">
    <property type="entry name" value="AAA"/>
    <property type="match status" value="1"/>
</dbReference>
<dbReference type="Gene3D" id="3.40.50.300">
    <property type="entry name" value="P-loop containing nucleotide triphosphate hydrolases"/>
    <property type="match status" value="1"/>
</dbReference>
<dbReference type="RefSeq" id="WP_021788791.1">
    <property type="nucleotide sequence ID" value="NZ_LT671858.1"/>
</dbReference>
<dbReference type="Proteomes" id="UP000195607">
    <property type="component" value="Chromosome I"/>
</dbReference>
<dbReference type="PANTHER" id="PTHR42759:SF1">
    <property type="entry name" value="MAGNESIUM-CHELATASE SUBUNIT CHLD"/>
    <property type="match status" value="1"/>
</dbReference>
<evidence type="ECO:0000313" key="5">
    <source>
        <dbReference type="Proteomes" id="UP000195607"/>
    </source>
</evidence>
<dbReference type="Pfam" id="PF17863">
    <property type="entry name" value="AAA_lid_2"/>
    <property type="match status" value="1"/>
</dbReference>
<protein>
    <submittedName>
        <fullName evidence="2">MoxR-like ATPase</fullName>
    </submittedName>
</protein>
<dbReference type="STRING" id="1673428.CPM_0747"/>
<evidence type="ECO:0000259" key="1">
    <source>
        <dbReference type="SMART" id="SM00382"/>
    </source>
</evidence>
<accession>A0A1N5TZP0</accession>
<evidence type="ECO:0000313" key="3">
    <source>
        <dbReference type="EMBL" id="SJK84595.1"/>
    </source>
</evidence>
<dbReference type="PIRSF" id="PIRSF002849">
    <property type="entry name" value="AAA_ATPase_chaperone_MoxR_prd"/>
    <property type="match status" value="1"/>
</dbReference>
<dbReference type="InterPro" id="IPR050764">
    <property type="entry name" value="CbbQ/NirQ/NorQ/GpvN"/>
</dbReference>
<dbReference type="GO" id="GO:0005524">
    <property type="term" value="F:ATP binding"/>
    <property type="evidence" value="ECO:0007669"/>
    <property type="project" value="InterPro"/>
</dbReference>
<sequence length="320" mass="36116">MAELTQTDLNKVRNSIELIGNEIDSRVVGSKEIVKFMFISLISNNHILMEGVPGLAKTMLASEFSSHLKAQFKRIQFTPDMLPSDITGNIIFNLESRKLEFREGPAFTNVLLADEINRTPAKVQSALLEAMEEKQVSVGGVTHKLPVPFIVIATQNPIEQEGTFPIAEALMDRFLFRLILTYPSREAEVQILNRSLRGASTQTYMDVDTILKLRDEVYDVFVSQSIKEYMVDIMRKTRESKKVYVGASPRTTAKLLMASKACALVHGRNYVVPEDVYYISKYLLNHRLILRPEAMLDESDVGTEVAFRVIEEILSEVPSP</sequence>
<dbReference type="EMBL" id="LT671858">
    <property type="protein sequence ID" value="SIM53914.1"/>
    <property type="molecule type" value="Genomic_DNA"/>
</dbReference>
<reference evidence="4" key="2">
    <citation type="submission" date="2016-06" db="EMBL/GenBank/DDBJ databases">
        <authorList>
            <person name="Toshchakov V.S."/>
        </authorList>
    </citation>
    <scope>NUCLEOTIDE SEQUENCE [LARGE SCALE GENOMIC DNA]</scope>
    <source>
        <strain>PM4 (JCM 30641</strain>
        <strain evidence="4">\VKM B-2940)</strain>
    </source>
</reference>
<dbReference type="OrthoDB" id="24581at2157"/>
<dbReference type="InterPro" id="IPR003593">
    <property type="entry name" value="AAA+_ATPase"/>
</dbReference>
<reference evidence="3" key="3">
    <citation type="submission" date="2016-06" db="EMBL/GenBank/DDBJ databases">
        <authorList>
            <person name="Olsen C.W."/>
            <person name="Carey S."/>
            <person name="Hinshaw L."/>
            <person name="Karasin A.I."/>
        </authorList>
    </citation>
    <scope>NUCLEOTIDE SEQUENCE [LARGE SCALE GENOMIC DNA]</scope>
    <source>
        <strain evidence="3">PM4</strain>
    </source>
</reference>
<reference evidence="2 5" key="1">
    <citation type="submission" date="2016-04" db="EMBL/GenBank/DDBJ databases">
        <authorList>
            <person name="Evans L.H."/>
            <person name="Alamgir A."/>
            <person name="Owens N."/>
            <person name="Weber N.D."/>
            <person name="Virtaneva K."/>
            <person name="Barbian K."/>
            <person name="Babar A."/>
            <person name="Rosenke K."/>
        </authorList>
    </citation>
    <scope>NUCLEOTIDE SEQUENCE [LARGE SCALE GENOMIC DNA]</scope>
    <source>
        <strain evidence="2">S5</strain>
        <strain evidence="5">S5(T) (JCM 30642 \VKM B-2941)</strain>
    </source>
</reference>
<dbReference type="InterPro" id="IPR011703">
    <property type="entry name" value="ATPase_AAA-3"/>
</dbReference>
<dbReference type="PANTHER" id="PTHR42759">
    <property type="entry name" value="MOXR FAMILY PROTEIN"/>
    <property type="match status" value="1"/>
</dbReference>
<gene>
    <name evidence="3" type="ORF">CPM_0747</name>
    <name evidence="2" type="ORF">CSP5_0751</name>
</gene>
<evidence type="ECO:0000313" key="2">
    <source>
        <dbReference type="EMBL" id="SIM53914.1"/>
    </source>
</evidence>
<name>A0A1N5TZP0_9ARCH</name>
<feature type="domain" description="AAA+ ATPase" evidence="1">
    <location>
        <begin position="43"/>
        <end position="184"/>
    </location>
</feature>
<dbReference type="InterPro" id="IPR041628">
    <property type="entry name" value="ChlI/MoxR_AAA_lid"/>
</dbReference>
<dbReference type="EMBL" id="LT719092">
    <property type="protein sequence ID" value="SJK84595.1"/>
    <property type="molecule type" value="Genomic_DNA"/>
</dbReference>
<dbReference type="KEGG" id="cdiv:CPM_0747"/>
<proteinExistence type="predicted"/>
<dbReference type="Gene3D" id="1.10.8.80">
    <property type="entry name" value="Magnesium chelatase subunit I, C-Terminal domain"/>
    <property type="match status" value="1"/>
</dbReference>